<dbReference type="Gene3D" id="3.40.50.880">
    <property type="match status" value="1"/>
</dbReference>
<dbReference type="KEGG" id="loi:92357969"/>
<dbReference type="SMR" id="A0A836H7X3"/>
<dbReference type="Proteomes" id="UP000674143">
    <property type="component" value="Unassembled WGS sequence"/>
</dbReference>
<protein>
    <recommendedName>
        <fullName evidence="2">DJ-1/PfpI domain-containing protein</fullName>
    </recommendedName>
</protein>
<dbReference type="EMBL" id="JAFHLR010000030">
    <property type="protein sequence ID" value="KAG5472676.1"/>
    <property type="molecule type" value="Genomic_DNA"/>
</dbReference>
<dbReference type="AlphaFoldDB" id="A0A836H7X3"/>
<accession>A0A836H7X3</accession>
<dbReference type="GO" id="GO:1903189">
    <property type="term" value="P:glyoxal metabolic process"/>
    <property type="evidence" value="ECO:0007669"/>
    <property type="project" value="TreeGrafter"/>
</dbReference>
<evidence type="ECO:0000256" key="1">
    <source>
        <dbReference type="ARBA" id="ARBA00022737"/>
    </source>
</evidence>
<dbReference type="PANTHER" id="PTHR48094:SF12">
    <property type="entry name" value="PARKINSON DISEASE PROTEIN 7 HOMOLOG"/>
    <property type="match status" value="1"/>
</dbReference>
<dbReference type="InterPro" id="IPR002818">
    <property type="entry name" value="DJ-1/PfpI"/>
</dbReference>
<keyword evidence="4" id="KW-1185">Reference proteome</keyword>
<dbReference type="SUPFAM" id="SSF52317">
    <property type="entry name" value="Class I glutamine amidotransferase-like"/>
    <property type="match status" value="1"/>
</dbReference>
<dbReference type="InterPro" id="IPR006287">
    <property type="entry name" value="DJ-1"/>
</dbReference>
<evidence type="ECO:0000313" key="4">
    <source>
        <dbReference type="Proteomes" id="UP000674143"/>
    </source>
</evidence>
<keyword evidence="1" id="KW-0677">Repeat</keyword>
<dbReference type="Pfam" id="PF01965">
    <property type="entry name" value="DJ-1_PfpI"/>
    <property type="match status" value="1"/>
</dbReference>
<dbReference type="NCBIfam" id="TIGR01383">
    <property type="entry name" value="not_thiJ"/>
    <property type="match status" value="1"/>
</dbReference>
<sequence>MNVLVVAADDSEDIELVAIIDVLSRGSIKVTLASVMESKDITLAHGTKVACDVLVGEVIGNNYDAVLLPGGMPGAVHLGNSEALKKILHKARESKKLYGAICATPAVALGPMGLLDGVGTVTCYPGFEERLPSSVCYSTRVVVKSGNCLTSRSPGTAIYFGLAAVSLLKSPEVAEDIAKGMLVDKTREMDDVRAIWQT</sequence>
<dbReference type="RefSeq" id="XP_067061072.1">
    <property type="nucleotide sequence ID" value="XM_067204035.1"/>
</dbReference>
<dbReference type="GO" id="GO:0005737">
    <property type="term" value="C:cytoplasm"/>
    <property type="evidence" value="ECO:0007669"/>
    <property type="project" value="TreeGrafter"/>
</dbReference>
<comment type="caution">
    <text evidence="3">The sequence shown here is derived from an EMBL/GenBank/DDBJ whole genome shotgun (WGS) entry which is preliminary data.</text>
</comment>
<dbReference type="InterPro" id="IPR029062">
    <property type="entry name" value="Class_I_gatase-like"/>
</dbReference>
<name>A0A836H7X3_9TRYP</name>
<organism evidence="3 4">
    <name type="scientific">Leishmania orientalis</name>
    <dbReference type="NCBI Taxonomy" id="2249476"/>
    <lineage>
        <taxon>Eukaryota</taxon>
        <taxon>Discoba</taxon>
        <taxon>Euglenozoa</taxon>
        <taxon>Kinetoplastea</taxon>
        <taxon>Metakinetoplastina</taxon>
        <taxon>Trypanosomatida</taxon>
        <taxon>Trypanosomatidae</taxon>
        <taxon>Leishmaniinae</taxon>
        <taxon>Leishmania</taxon>
    </lineage>
</organism>
<dbReference type="InterPro" id="IPR050325">
    <property type="entry name" value="Prot/Nucl_acid_deglycase"/>
</dbReference>
<proteinExistence type="predicted"/>
<evidence type="ECO:0000259" key="2">
    <source>
        <dbReference type="Pfam" id="PF01965"/>
    </source>
</evidence>
<dbReference type="FunFam" id="3.40.50.880:FF:000015">
    <property type="entry name" value="Protein DJ-1 homolog C"/>
    <property type="match status" value="1"/>
</dbReference>
<evidence type="ECO:0000313" key="3">
    <source>
        <dbReference type="EMBL" id="KAG5472676.1"/>
    </source>
</evidence>
<reference evidence="4" key="2">
    <citation type="journal article" date="2021" name="Sci. Data">
        <title>Chromosome-scale genome sequencing, assembly and annotation of six genomes from subfamily Leishmaniinae.</title>
        <authorList>
            <person name="Almutairi H."/>
            <person name="Urbaniak M.D."/>
            <person name="Bates M.D."/>
            <person name="Jariyapan N."/>
            <person name="Kwakye-Nuako G."/>
            <person name="Thomaz Soccol V."/>
            <person name="Al-Salem W.S."/>
            <person name="Dillon R.J."/>
            <person name="Bates P.A."/>
            <person name="Gatherer D."/>
        </authorList>
    </citation>
    <scope>NUCLEOTIDE SEQUENCE [LARGE SCALE GENOMIC DNA]</scope>
</reference>
<gene>
    <name evidence="3" type="ORF">LSCM4_01998</name>
</gene>
<dbReference type="PANTHER" id="PTHR48094">
    <property type="entry name" value="PROTEIN/NUCLEIC ACID DEGLYCASE DJ-1-RELATED"/>
    <property type="match status" value="1"/>
</dbReference>
<dbReference type="GeneID" id="92357969"/>
<reference evidence="4" key="1">
    <citation type="journal article" date="2021" name="Microbiol. Resour. Announc.">
        <title>LGAAP: Leishmaniinae Genome Assembly and Annotation Pipeline.</title>
        <authorList>
            <person name="Almutairi H."/>
            <person name="Urbaniak M.D."/>
            <person name="Bates M.D."/>
            <person name="Jariyapan N."/>
            <person name="Kwakye-Nuako G."/>
            <person name="Thomaz-Soccol V."/>
            <person name="Al-Salem W.S."/>
            <person name="Dillon R.J."/>
            <person name="Bates P.A."/>
            <person name="Gatherer D."/>
        </authorList>
    </citation>
    <scope>NUCLEOTIDE SEQUENCE [LARGE SCALE GENOMIC DNA]</scope>
</reference>
<feature type="domain" description="DJ-1/PfpI" evidence="2">
    <location>
        <begin position="2"/>
        <end position="165"/>
    </location>
</feature>
<dbReference type="CDD" id="cd03135">
    <property type="entry name" value="GATase1_DJ-1"/>
    <property type="match status" value="1"/>
</dbReference>